<feature type="transmembrane region" description="Helical" evidence="1">
    <location>
        <begin position="435"/>
        <end position="455"/>
    </location>
</feature>
<feature type="transmembrane region" description="Helical" evidence="1">
    <location>
        <begin position="394"/>
        <end position="415"/>
    </location>
</feature>
<feature type="domain" description="Glycosyltransferase 2-like" evidence="2">
    <location>
        <begin position="218"/>
        <end position="438"/>
    </location>
</feature>
<proteinExistence type="predicted"/>
<keyword evidence="1" id="KW-1133">Transmembrane helix</keyword>
<protein>
    <recommendedName>
        <fullName evidence="2">Glycosyltransferase 2-like domain-containing protein</fullName>
    </recommendedName>
</protein>
<keyword evidence="1" id="KW-0472">Membrane</keyword>
<dbReference type="Pfam" id="PF13632">
    <property type="entry name" value="Glyco_trans_2_3"/>
    <property type="match status" value="1"/>
</dbReference>
<feature type="transmembrane region" description="Helical" evidence="1">
    <location>
        <begin position="57"/>
        <end position="79"/>
    </location>
</feature>
<feature type="transmembrane region" description="Helical" evidence="1">
    <location>
        <begin position="29"/>
        <end position="51"/>
    </location>
</feature>
<gene>
    <name evidence="3" type="ORF">COU15_03340</name>
</gene>
<comment type="caution">
    <text evidence="3">The sequence shown here is derived from an EMBL/GenBank/DDBJ whole genome shotgun (WGS) entry which is preliminary data.</text>
</comment>
<dbReference type="AlphaFoldDB" id="A0A2H0UEX2"/>
<dbReference type="Proteomes" id="UP000229315">
    <property type="component" value="Unassembled WGS sequence"/>
</dbReference>
<reference evidence="4" key="1">
    <citation type="submission" date="2017-09" db="EMBL/GenBank/DDBJ databases">
        <title>Depth-based differentiation of microbial function through sediment-hosted aquifers and enrichment of novel symbionts in the deep terrestrial subsurface.</title>
        <authorList>
            <person name="Probst A.J."/>
            <person name="Ladd B."/>
            <person name="Jarett J.K."/>
            <person name="Geller-Mcgrath D.E."/>
            <person name="Sieber C.M.K."/>
            <person name="Emerson J.B."/>
            <person name="Anantharaman K."/>
            <person name="Thomas B.C."/>
            <person name="Malmstrom R."/>
            <person name="Stieglmeier M."/>
            <person name="Klingl A."/>
            <person name="Woyke T."/>
            <person name="Ryan C.M."/>
            <person name="Banfield J.F."/>
        </authorList>
    </citation>
    <scope>NUCLEOTIDE SEQUENCE [LARGE SCALE GENOMIC DNA]</scope>
</reference>
<organism evidence="3 4">
    <name type="scientific">Candidatus Kaiserbacteria bacterium CG10_big_fil_rev_8_21_14_0_10_45_20</name>
    <dbReference type="NCBI Taxonomy" id="1974607"/>
    <lineage>
        <taxon>Bacteria</taxon>
        <taxon>Candidatus Kaiseribacteriota</taxon>
    </lineage>
</organism>
<dbReference type="InterPro" id="IPR029044">
    <property type="entry name" value="Nucleotide-diphossugar_trans"/>
</dbReference>
<evidence type="ECO:0000256" key="1">
    <source>
        <dbReference type="SAM" id="Phobius"/>
    </source>
</evidence>
<dbReference type="InterPro" id="IPR001173">
    <property type="entry name" value="Glyco_trans_2-like"/>
</dbReference>
<keyword evidence="1" id="KW-0812">Transmembrane</keyword>
<feature type="transmembrane region" description="Helical" evidence="1">
    <location>
        <begin position="467"/>
        <end position="487"/>
    </location>
</feature>
<evidence type="ECO:0000259" key="2">
    <source>
        <dbReference type="Pfam" id="PF13632"/>
    </source>
</evidence>
<evidence type="ECO:0000313" key="4">
    <source>
        <dbReference type="Proteomes" id="UP000229315"/>
    </source>
</evidence>
<accession>A0A2H0UEX2</accession>
<evidence type="ECO:0000313" key="3">
    <source>
        <dbReference type="EMBL" id="PIR84959.1"/>
    </source>
</evidence>
<sequence>MSVTNTRSPYLHIGRASELRGRERAWYRFLEMLPAILSIGTLVLLTVLSFVTPHIVAYFTICFSAYWLLKSIFLSIHLTHNFRRLRHHMTIDWVGRLKNTKYDDIVHMVLFPFYQEPYEVIAESIQALSRSRYNLKNIVIVLAVEERAGEEALRNAQKAKDEFGSLFLDIAITVHPAGVPGEVAGKGSNIAYATPQAVKSAIDTKKIPHEKVLVSSFDIDTVVYPDYFACLTWHFLTAERPLQSSFQPIPLFNNNIWRAPMLSRVLAYSTTFWQMIQQERPERLSTFSSHTIPLPALEAVGFWQNNMVNEDSRIYWNLFMHYDGEYDVIPIAYPVSMDANVAGSFWGTIKNLYKQHRRWSYGAENIPYIIFNFAKNSRISFVKKARVLFVQIEGFWSLVTQPLILFAVGWLPLFVGGAVFNDSILSYNLPKVSSWFLTTAMLGLIFLALYASRLVPPRPDGSKKSQSVFMVVQWILVPITMVIFSSIPGLDAQIRLALGKYMGFWVTPKDR</sequence>
<dbReference type="SUPFAM" id="SSF53448">
    <property type="entry name" value="Nucleotide-diphospho-sugar transferases"/>
    <property type="match status" value="1"/>
</dbReference>
<dbReference type="PANTHER" id="PTHR36851:SF1">
    <property type="entry name" value="GLYCO_TRANS_2-LIKE DOMAIN-CONTAINING PROTEIN"/>
    <property type="match status" value="1"/>
</dbReference>
<name>A0A2H0UEX2_9BACT</name>
<dbReference type="EMBL" id="PFBH01000021">
    <property type="protein sequence ID" value="PIR84959.1"/>
    <property type="molecule type" value="Genomic_DNA"/>
</dbReference>
<dbReference type="PANTHER" id="PTHR36851">
    <property type="entry name" value="UNNAMED PRODUCT"/>
    <property type="match status" value="1"/>
</dbReference>
<dbReference type="Gene3D" id="3.90.550.10">
    <property type="entry name" value="Spore Coat Polysaccharide Biosynthesis Protein SpsA, Chain A"/>
    <property type="match status" value="1"/>
</dbReference>